<organism evidence="1 2">
    <name type="scientific">Henosepilachna vigintioctopunctata</name>
    <dbReference type="NCBI Taxonomy" id="420089"/>
    <lineage>
        <taxon>Eukaryota</taxon>
        <taxon>Metazoa</taxon>
        <taxon>Ecdysozoa</taxon>
        <taxon>Arthropoda</taxon>
        <taxon>Hexapoda</taxon>
        <taxon>Insecta</taxon>
        <taxon>Pterygota</taxon>
        <taxon>Neoptera</taxon>
        <taxon>Endopterygota</taxon>
        <taxon>Coleoptera</taxon>
        <taxon>Polyphaga</taxon>
        <taxon>Cucujiformia</taxon>
        <taxon>Coccinelloidea</taxon>
        <taxon>Coccinellidae</taxon>
        <taxon>Epilachninae</taxon>
        <taxon>Epilachnini</taxon>
        <taxon>Henosepilachna</taxon>
    </lineage>
</organism>
<dbReference type="Proteomes" id="UP001431783">
    <property type="component" value="Unassembled WGS sequence"/>
</dbReference>
<dbReference type="AlphaFoldDB" id="A0AAW1UK42"/>
<comment type="caution">
    <text evidence="1">The sequence shown here is derived from an EMBL/GenBank/DDBJ whole genome shotgun (WGS) entry which is preliminary data.</text>
</comment>
<evidence type="ECO:0000313" key="2">
    <source>
        <dbReference type="Proteomes" id="UP001431783"/>
    </source>
</evidence>
<protein>
    <submittedName>
        <fullName evidence="1">Uncharacterized protein</fullName>
    </submittedName>
</protein>
<name>A0AAW1UK42_9CUCU</name>
<sequence>MIDVEKSGVGLMMRNCKFCFRSGLRQDGRNREFFSGSAPTTSHPHITISRWYLFADFSPEKGDASVSDRAAYPGGGRCVCSGAGGTCNREGKLLKNLVLSSPSASIRLCRAWYGGG</sequence>
<gene>
    <name evidence="1" type="ORF">WA026_023559</name>
</gene>
<proteinExistence type="predicted"/>
<dbReference type="EMBL" id="JARQZJ010000085">
    <property type="protein sequence ID" value="KAK9882865.1"/>
    <property type="molecule type" value="Genomic_DNA"/>
</dbReference>
<evidence type="ECO:0000313" key="1">
    <source>
        <dbReference type="EMBL" id="KAK9882865.1"/>
    </source>
</evidence>
<accession>A0AAW1UK42</accession>
<keyword evidence="2" id="KW-1185">Reference proteome</keyword>
<reference evidence="1 2" key="1">
    <citation type="submission" date="2023-03" db="EMBL/GenBank/DDBJ databases">
        <title>Genome insight into feeding habits of ladybird beetles.</title>
        <authorList>
            <person name="Li H.-S."/>
            <person name="Huang Y.-H."/>
            <person name="Pang H."/>
        </authorList>
    </citation>
    <scope>NUCLEOTIDE SEQUENCE [LARGE SCALE GENOMIC DNA]</scope>
    <source>
        <strain evidence="1">SYSU_2023b</strain>
        <tissue evidence="1">Whole body</tissue>
    </source>
</reference>